<dbReference type="PANTHER" id="PTHR21110:SF0">
    <property type="entry name" value="PHOSPHOPENTOMUTASE"/>
    <property type="match status" value="1"/>
</dbReference>
<sequence length="65" mass="6815">IISADHGCDPTFPGTDHTREYVPVLAFGAGVAPGSIGRRASFADIGQSLARHLRVTPLAHGESFL</sequence>
<organism evidence="5">
    <name type="scientific">mine drainage metagenome</name>
    <dbReference type="NCBI Taxonomy" id="410659"/>
    <lineage>
        <taxon>unclassified sequences</taxon>
        <taxon>metagenomes</taxon>
        <taxon>ecological metagenomes</taxon>
    </lineage>
</organism>
<evidence type="ECO:0000256" key="3">
    <source>
        <dbReference type="ARBA" id="ARBA00023211"/>
    </source>
</evidence>
<keyword evidence="3" id="KW-0464">Manganese</keyword>
<evidence type="ECO:0000259" key="4">
    <source>
        <dbReference type="Pfam" id="PF01676"/>
    </source>
</evidence>
<name>T1C9P7_9ZZZZ</name>
<dbReference type="InterPro" id="IPR010045">
    <property type="entry name" value="DeoB"/>
</dbReference>
<dbReference type="GO" id="GO:0043094">
    <property type="term" value="P:metabolic compound salvage"/>
    <property type="evidence" value="ECO:0007669"/>
    <property type="project" value="InterPro"/>
</dbReference>
<reference evidence="5" key="1">
    <citation type="submission" date="2013-08" db="EMBL/GenBank/DDBJ databases">
        <authorList>
            <person name="Mendez C."/>
            <person name="Richter M."/>
            <person name="Ferrer M."/>
            <person name="Sanchez J."/>
        </authorList>
    </citation>
    <scope>NUCLEOTIDE SEQUENCE</scope>
</reference>
<dbReference type="GO" id="GO:0000287">
    <property type="term" value="F:magnesium ion binding"/>
    <property type="evidence" value="ECO:0007669"/>
    <property type="project" value="InterPro"/>
</dbReference>
<dbReference type="AlphaFoldDB" id="T1C9P7"/>
<comment type="caution">
    <text evidence="5">The sequence shown here is derived from an EMBL/GenBank/DDBJ whole genome shotgun (WGS) entry which is preliminary data.</text>
</comment>
<dbReference type="InterPro" id="IPR006124">
    <property type="entry name" value="Metalloenzyme"/>
</dbReference>
<feature type="non-terminal residue" evidence="5">
    <location>
        <position position="1"/>
    </location>
</feature>
<dbReference type="GO" id="GO:0009117">
    <property type="term" value="P:nucleotide metabolic process"/>
    <property type="evidence" value="ECO:0007669"/>
    <property type="project" value="InterPro"/>
</dbReference>
<dbReference type="EMBL" id="AUZX01001954">
    <property type="protein sequence ID" value="EQD77878.1"/>
    <property type="molecule type" value="Genomic_DNA"/>
</dbReference>
<keyword evidence="2" id="KW-0479">Metal-binding</keyword>
<dbReference type="InterPro" id="IPR017850">
    <property type="entry name" value="Alkaline_phosphatase_core_sf"/>
</dbReference>
<dbReference type="Pfam" id="PF01676">
    <property type="entry name" value="Metalloenzyme"/>
    <property type="match status" value="1"/>
</dbReference>
<evidence type="ECO:0000256" key="1">
    <source>
        <dbReference type="ARBA" id="ARBA00010373"/>
    </source>
</evidence>
<reference evidence="5" key="2">
    <citation type="journal article" date="2014" name="ISME J.">
        <title>Microbial stratification in low pH oxic and suboxic macroscopic growths along an acid mine drainage.</title>
        <authorList>
            <person name="Mendez-Garcia C."/>
            <person name="Mesa V."/>
            <person name="Sprenger R.R."/>
            <person name="Richter M."/>
            <person name="Diez M.S."/>
            <person name="Solano J."/>
            <person name="Bargiela R."/>
            <person name="Golyshina O.V."/>
            <person name="Manteca A."/>
            <person name="Ramos J.L."/>
            <person name="Gallego J.R."/>
            <person name="Llorente I."/>
            <person name="Martins Dos Santos V.A."/>
            <person name="Jensen O.N."/>
            <person name="Pelaez A.I."/>
            <person name="Sanchez J."/>
            <person name="Ferrer M."/>
        </authorList>
    </citation>
    <scope>NUCLEOTIDE SEQUENCE</scope>
</reference>
<accession>T1C9P7</accession>
<dbReference type="Gene3D" id="3.40.720.10">
    <property type="entry name" value="Alkaline Phosphatase, subunit A"/>
    <property type="match status" value="1"/>
</dbReference>
<dbReference type="GO" id="GO:0005829">
    <property type="term" value="C:cytosol"/>
    <property type="evidence" value="ECO:0007669"/>
    <property type="project" value="TreeGrafter"/>
</dbReference>
<dbReference type="PANTHER" id="PTHR21110">
    <property type="entry name" value="PHOSPHOPENTOMUTASE"/>
    <property type="match status" value="1"/>
</dbReference>
<dbReference type="SUPFAM" id="SSF53649">
    <property type="entry name" value="Alkaline phosphatase-like"/>
    <property type="match status" value="1"/>
</dbReference>
<gene>
    <name evidence="5" type="ORF">B1A_02638</name>
</gene>
<comment type="similarity">
    <text evidence="1">Belongs to the phosphopentomutase family.</text>
</comment>
<protein>
    <submittedName>
        <fullName evidence="5">Phosphopentomutase</fullName>
    </submittedName>
</protein>
<feature type="domain" description="Metalloenzyme" evidence="4">
    <location>
        <begin position="1"/>
        <end position="55"/>
    </location>
</feature>
<proteinExistence type="inferred from homology"/>
<evidence type="ECO:0000256" key="2">
    <source>
        <dbReference type="ARBA" id="ARBA00022723"/>
    </source>
</evidence>
<dbReference type="GO" id="GO:0008973">
    <property type="term" value="F:phosphopentomutase activity"/>
    <property type="evidence" value="ECO:0007669"/>
    <property type="project" value="InterPro"/>
</dbReference>
<evidence type="ECO:0000313" key="5">
    <source>
        <dbReference type="EMBL" id="EQD77878.1"/>
    </source>
</evidence>